<dbReference type="EMBL" id="BLZA01000013">
    <property type="protein sequence ID" value="GHJ85714.1"/>
    <property type="molecule type" value="Genomic_DNA"/>
</dbReference>
<keyword evidence="3" id="KW-0732">Signal</keyword>
<feature type="signal peptide" evidence="3">
    <location>
        <begin position="1"/>
        <end position="21"/>
    </location>
</feature>
<keyword evidence="2" id="KW-0472">Membrane</keyword>
<keyword evidence="5" id="KW-1185">Reference proteome</keyword>
<reference evidence="4" key="1">
    <citation type="submission" date="2020-07" db="EMBL/GenBank/DDBJ databases">
        <title>Draft Genome Sequence of a Deep-Sea Yeast, Naganishia (Cryptococcus) liquefaciens strain N6.</title>
        <authorList>
            <person name="Han Y.W."/>
            <person name="Kajitani R."/>
            <person name="Morimoto H."/>
            <person name="Parhat M."/>
            <person name="Tsubouchi H."/>
            <person name="Bakenova O."/>
            <person name="Ogata M."/>
            <person name="Argunhan B."/>
            <person name="Aoki R."/>
            <person name="Kajiwara S."/>
            <person name="Itoh T."/>
            <person name="Iwasaki H."/>
        </authorList>
    </citation>
    <scope>NUCLEOTIDE SEQUENCE</scope>
    <source>
        <strain evidence="4">N6</strain>
    </source>
</reference>
<proteinExistence type="predicted"/>
<keyword evidence="2" id="KW-1133">Transmembrane helix</keyword>
<feature type="region of interest" description="Disordered" evidence="1">
    <location>
        <begin position="416"/>
        <end position="457"/>
    </location>
</feature>
<sequence>MHLSSLLSLALLSSALVPTSSTGGTSLILGASAQPAPLGGSLSRVGETRRRKRLATQDSHHVVMLARQKEKRQVAASSGVIAPSSAAPVAGTSRTAPAVTPAVNTIPTTIPLASSSSSRVLPSTTAIVPTGVTTTDSLAETDTETDVETRVGTTPVITASVTTTVSSSTRVSSSILTMTTTSTSSSAMSSATTAAEGSVSYVTDVQTIRASESASSTEKPEEDVTAMATVFETASASGNSTADAASSKANSEDSGGLSTGVIIGISVAGGVVVLAIALFVIWKLKQKRFNGYDDDVDGIKWPELNRHGESSTMNLPLPAKPTGGHGFETNALERSRMDLDDDGMDDYDSYSAPVSYANSASDHYGYGKEVYEHEVPALPNMGYMNDGYGMTTTAGGNGVTLGRNPSSGGYSISDDYHTPLGGTQAFETSEPEMLRGDEYPRGGDDSNLGRSRSGRLL</sequence>
<evidence type="ECO:0000313" key="5">
    <source>
        <dbReference type="Proteomes" id="UP000620104"/>
    </source>
</evidence>
<feature type="compositionally biased region" description="Basic and acidic residues" evidence="1">
    <location>
        <begin position="432"/>
        <end position="444"/>
    </location>
</feature>
<dbReference type="OrthoDB" id="2576541at2759"/>
<evidence type="ECO:0000256" key="1">
    <source>
        <dbReference type="SAM" id="MobiDB-lite"/>
    </source>
</evidence>
<name>A0A8H3TT18_9TREE</name>
<feature type="transmembrane region" description="Helical" evidence="2">
    <location>
        <begin position="261"/>
        <end position="282"/>
    </location>
</feature>
<dbReference type="AlphaFoldDB" id="A0A8H3TT18"/>
<protein>
    <submittedName>
        <fullName evidence="4">Uncharacterized protein</fullName>
    </submittedName>
</protein>
<feature type="region of interest" description="Disordered" evidence="1">
    <location>
        <begin position="235"/>
        <end position="255"/>
    </location>
</feature>
<comment type="caution">
    <text evidence="4">The sequence shown here is derived from an EMBL/GenBank/DDBJ whole genome shotgun (WGS) entry which is preliminary data.</text>
</comment>
<gene>
    <name evidence="4" type="ORF">NliqN6_2116</name>
</gene>
<accession>A0A8H3TT18</accession>
<feature type="chain" id="PRO_5034446893" evidence="3">
    <location>
        <begin position="22"/>
        <end position="457"/>
    </location>
</feature>
<organism evidence="4 5">
    <name type="scientific">Naganishia liquefaciens</name>
    <dbReference type="NCBI Taxonomy" id="104408"/>
    <lineage>
        <taxon>Eukaryota</taxon>
        <taxon>Fungi</taxon>
        <taxon>Dikarya</taxon>
        <taxon>Basidiomycota</taxon>
        <taxon>Agaricomycotina</taxon>
        <taxon>Tremellomycetes</taxon>
        <taxon>Filobasidiales</taxon>
        <taxon>Filobasidiaceae</taxon>
        <taxon>Naganishia</taxon>
    </lineage>
</organism>
<evidence type="ECO:0000256" key="2">
    <source>
        <dbReference type="SAM" id="Phobius"/>
    </source>
</evidence>
<evidence type="ECO:0000313" key="4">
    <source>
        <dbReference type="EMBL" id="GHJ85714.1"/>
    </source>
</evidence>
<dbReference type="Proteomes" id="UP000620104">
    <property type="component" value="Unassembled WGS sequence"/>
</dbReference>
<keyword evidence="2" id="KW-0812">Transmembrane</keyword>
<evidence type="ECO:0000256" key="3">
    <source>
        <dbReference type="SAM" id="SignalP"/>
    </source>
</evidence>
<feature type="compositionally biased region" description="Polar residues" evidence="1">
    <location>
        <begin position="235"/>
        <end position="253"/>
    </location>
</feature>
<feature type="region of interest" description="Disordered" evidence="1">
    <location>
        <begin position="38"/>
        <end position="58"/>
    </location>
</feature>